<name>A0A5N4ATT6_PHOPY</name>
<feature type="transmembrane region" description="Helical" evidence="1">
    <location>
        <begin position="67"/>
        <end position="87"/>
    </location>
</feature>
<dbReference type="InterPro" id="IPR014710">
    <property type="entry name" value="RmlC-like_jellyroll"/>
</dbReference>
<dbReference type="Gene3D" id="1.10.287.630">
    <property type="entry name" value="Helix hairpin bin"/>
    <property type="match status" value="1"/>
</dbReference>
<dbReference type="GO" id="GO:0005249">
    <property type="term" value="F:voltage-gated potassium channel activity"/>
    <property type="evidence" value="ECO:0007669"/>
    <property type="project" value="TreeGrafter"/>
</dbReference>
<sequence length="335" mass="39003">MYRTISIYQKNVLCGLIVLVAIVIGIVLHWITCMLYALPRMIKILSVGDHSDYWMDMEGSKLTDTDSLVAIYIQCFFRASCFFFNVDHGGKLPKTYIDLVLSISTSIIGYVLMAILLILILQYVCSGGSAESKYQEIVSQVQEYMRYKQLPCDIQNRIMTCYEYRFRKKYFREEVIKATMSDRLRREINVYNYRRLIDTVSLFKGVPDQVVVDIVNCLRHDIFLPNDIIMKANTIGDCMYFLSSGTVCVITPTGREVCHLYDGAFFGEIALLQKDQKRIATVYALEICEVYRLERKYFQHCFASNMELCRKLQRVADERREQTALIEDLQNQYLT</sequence>
<dbReference type="SUPFAM" id="SSF51206">
    <property type="entry name" value="cAMP-binding domain-like"/>
    <property type="match status" value="1"/>
</dbReference>
<proteinExistence type="predicted"/>
<dbReference type="GO" id="GO:0098855">
    <property type="term" value="C:HCN channel complex"/>
    <property type="evidence" value="ECO:0007669"/>
    <property type="project" value="TreeGrafter"/>
</dbReference>
<accession>A0A5N4ATT6</accession>
<dbReference type="CDD" id="cd00038">
    <property type="entry name" value="CAP_ED"/>
    <property type="match status" value="1"/>
</dbReference>
<dbReference type="InParanoid" id="A0A5N4ATT6"/>
<feature type="transmembrane region" description="Helical" evidence="1">
    <location>
        <begin position="12"/>
        <end position="38"/>
    </location>
</feature>
<evidence type="ECO:0000313" key="3">
    <source>
        <dbReference type="EMBL" id="KAB0800754.1"/>
    </source>
</evidence>
<evidence type="ECO:0000313" key="4">
    <source>
        <dbReference type="Proteomes" id="UP000327044"/>
    </source>
</evidence>
<organism evidence="3 4">
    <name type="scientific">Photinus pyralis</name>
    <name type="common">Common eastern firefly</name>
    <name type="synonym">Lampyris pyralis</name>
    <dbReference type="NCBI Taxonomy" id="7054"/>
    <lineage>
        <taxon>Eukaryota</taxon>
        <taxon>Metazoa</taxon>
        <taxon>Ecdysozoa</taxon>
        <taxon>Arthropoda</taxon>
        <taxon>Hexapoda</taxon>
        <taxon>Insecta</taxon>
        <taxon>Pterygota</taxon>
        <taxon>Neoptera</taxon>
        <taxon>Endopterygota</taxon>
        <taxon>Coleoptera</taxon>
        <taxon>Polyphaga</taxon>
        <taxon>Elateriformia</taxon>
        <taxon>Elateroidea</taxon>
        <taxon>Lampyridae</taxon>
        <taxon>Lampyrinae</taxon>
        <taxon>Photinus</taxon>
    </lineage>
</organism>
<dbReference type="GO" id="GO:0003254">
    <property type="term" value="P:regulation of membrane depolarization"/>
    <property type="evidence" value="ECO:0007669"/>
    <property type="project" value="TreeGrafter"/>
</dbReference>
<dbReference type="InterPro" id="IPR018490">
    <property type="entry name" value="cNMP-bd_dom_sf"/>
</dbReference>
<dbReference type="AlphaFoldDB" id="A0A5N4ATT6"/>
<dbReference type="PROSITE" id="PS50042">
    <property type="entry name" value="CNMP_BINDING_3"/>
    <property type="match status" value="1"/>
</dbReference>
<dbReference type="Gene3D" id="2.60.120.10">
    <property type="entry name" value="Jelly Rolls"/>
    <property type="match status" value="1"/>
</dbReference>
<keyword evidence="1" id="KW-0812">Transmembrane</keyword>
<dbReference type="InterPro" id="IPR051413">
    <property type="entry name" value="K/Na_HCN_channel"/>
</dbReference>
<feature type="transmembrane region" description="Helical" evidence="1">
    <location>
        <begin position="99"/>
        <end position="124"/>
    </location>
</feature>
<dbReference type="SMART" id="SM00100">
    <property type="entry name" value="cNMP"/>
    <property type="match status" value="1"/>
</dbReference>
<evidence type="ECO:0000259" key="2">
    <source>
        <dbReference type="PROSITE" id="PS50042"/>
    </source>
</evidence>
<keyword evidence="1" id="KW-1133">Transmembrane helix</keyword>
<dbReference type="EMBL" id="VVIM01000004">
    <property type="protein sequence ID" value="KAB0800754.1"/>
    <property type="molecule type" value="Genomic_DNA"/>
</dbReference>
<dbReference type="PANTHER" id="PTHR45689">
    <property type="entry name" value="I[[H]] CHANNEL, ISOFORM E"/>
    <property type="match status" value="1"/>
</dbReference>
<dbReference type="PANTHER" id="PTHR45689:SF14">
    <property type="entry name" value="CYCLIC NUCLEOTIDE-GATED CATION CHANNEL SUBUNIT A-LIKE PROTEIN"/>
    <property type="match status" value="1"/>
</dbReference>
<dbReference type="Proteomes" id="UP000327044">
    <property type="component" value="Unassembled WGS sequence"/>
</dbReference>
<comment type="caution">
    <text evidence="3">The sequence shown here is derived from an EMBL/GenBank/DDBJ whole genome shotgun (WGS) entry which is preliminary data.</text>
</comment>
<dbReference type="Pfam" id="PF00027">
    <property type="entry name" value="cNMP_binding"/>
    <property type="match status" value="1"/>
</dbReference>
<dbReference type="GO" id="GO:0035725">
    <property type="term" value="P:sodium ion transmembrane transport"/>
    <property type="evidence" value="ECO:0007669"/>
    <property type="project" value="TreeGrafter"/>
</dbReference>
<evidence type="ECO:0000256" key="1">
    <source>
        <dbReference type="SAM" id="Phobius"/>
    </source>
</evidence>
<reference evidence="3 4" key="1">
    <citation type="journal article" date="2018" name="Elife">
        <title>Firefly genomes illuminate parallel origins of bioluminescence in beetles.</title>
        <authorList>
            <person name="Fallon T.R."/>
            <person name="Lower S.E."/>
            <person name="Chang C.H."/>
            <person name="Bessho-Uehara M."/>
            <person name="Martin G.J."/>
            <person name="Bewick A.J."/>
            <person name="Behringer M."/>
            <person name="Debat H.J."/>
            <person name="Wong I."/>
            <person name="Day J.C."/>
            <person name="Suvorov A."/>
            <person name="Silva C.J."/>
            <person name="Stanger-Hall K.F."/>
            <person name="Hall D.W."/>
            <person name="Schmitz R.J."/>
            <person name="Nelson D.R."/>
            <person name="Lewis S.M."/>
            <person name="Shigenobu S."/>
            <person name="Bybee S.M."/>
            <person name="Larracuente A.M."/>
            <person name="Oba Y."/>
            <person name="Weng J.K."/>
        </authorList>
    </citation>
    <scope>NUCLEOTIDE SEQUENCE [LARGE SCALE GENOMIC DNA]</scope>
    <source>
        <strain evidence="3">1611_PpyrPB1</strain>
        <tissue evidence="3">Whole body</tissue>
    </source>
</reference>
<keyword evidence="4" id="KW-1185">Reference proteome</keyword>
<keyword evidence="1" id="KW-0472">Membrane</keyword>
<gene>
    <name evidence="3" type="ORF">PPYR_06493</name>
</gene>
<feature type="domain" description="Cyclic nucleotide-binding" evidence="2">
    <location>
        <begin position="202"/>
        <end position="319"/>
    </location>
</feature>
<dbReference type="InterPro" id="IPR000595">
    <property type="entry name" value="cNMP-bd_dom"/>
</dbReference>
<protein>
    <recommendedName>
        <fullName evidence="2">Cyclic nucleotide-binding domain-containing protein</fullName>
    </recommendedName>
</protein>